<feature type="domain" description="Thiamine phosphate synthase/TenI" evidence="12">
    <location>
        <begin position="154"/>
        <end position="330"/>
    </location>
</feature>
<evidence type="ECO:0000256" key="2">
    <source>
        <dbReference type="ARBA" id="ARBA00022679"/>
    </source>
</evidence>
<comment type="pathway">
    <text evidence="1 9 11">Cofactor biosynthesis; thiamine diphosphate biosynthesis; thiamine phosphate from 4-amino-2-methyl-5-diphosphomethylpyrimidine and 4-methyl-5-(2-phosphoethyl)-thiazole: step 1/1.</text>
</comment>
<dbReference type="InterPro" id="IPR013785">
    <property type="entry name" value="Aldolase_TIM"/>
</dbReference>
<keyword evidence="2 9" id="KW-0808">Transferase</keyword>
<dbReference type="STRING" id="167542.P9515_14351"/>
<dbReference type="GO" id="GO:0009228">
    <property type="term" value="P:thiamine biosynthetic process"/>
    <property type="evidence" value="ECO:0007669"/>
    <property type="project" value="UniProtKB-KW"/>
</dbReference>
<dbReference type="EMBL" id="CP000552">
    <property type="protein sequence ID" value="ABM72642.1"/>
    <property type="molecule type" value="Genomic_DNA"/>
</dbReference>
<dbReference type="NCBIfam" id="TIGR00693">
    <property type="entry name" value="thiE"/>
    <property type="match status" value="1"/>
</dbReference>
<evidence type="ECO:0000313" key="14">
    <source>
        <dbReference type="EMBL" id="ABM72642.1"/>
    </source>
</evidence>
<dbReference type="GO" id="GO:0005737">
    <property type="term" value="C:cytoplasm"/>
    <property type="evidence" value="ECO:0007669"/>
    <property type="project" value="TreeGrafter"/>
</dbReference>
<organism evidence="14 15">
    <name type="scientific">Prochlorococcus marinus (strain MIT 9515)</name>
    <dbReference type="NCBI Taxonomy" id="167542"/>
    <lineage>
        <taxon>Bacteria</taxon>
        <taxon>Bacillati</taxon>
        <taxon>Cyanobacteriota</taxon>
        <taxon>Cyanophyceae</taxon>
        <taxon>Synechococcales</taxon>
        <taxon>Prochlorococcaceae</taxon>
        <taxon>Prochlorococcus</taxon>
    </lineage>
</organism>
<evidence type="ECO:0000259" key="12">
    <source>
        <dbReference type="Pfam" id="PF02581"/>
    </source>
</evidence>
<proteinExistence type="inferred from homology"/>
<feature type="binding site" evidence="9">
    <location>
        <position position="307"/>
    </location>
    <ligand>
        <name>2-[(2R,5Z)-2-carboxy-4-methylthiazol-5(2H)-ylidene]ethyl phosphate</name>
        <dbReference type="ChEBI" id="CHEBI:62899"/>
    </ligand>
</feature>
<feature type="domain" description="ThiD2" evidence="13">
    <location>
        <begin position="16"/>
        <end position="134"/>
    </location>
</feature>
<dbReference type="GeneID" id="60201387"/>
<dbReference type="eggNOG" id="COG0352">
    <property type="taxonomic scope" value="Bacteria"/>
</dbReference>
<evidence type="ECO:0000256" key="4">
    <source>
        <dbReference type="ARBA" id="ARBA00022842"/>
    </source>
</evidence>
<dbReference type="SUPFAM" id="SSF51391">
    <property type="entry name" value="Thiamin phosphate synthase"/>
    <property type="match status" value="1"/>
</dbReference>
<comment type="catalytic activity">
    <reaction evidence="8 9 10">
        <text>2-[(2R,5Z)-2-carboxy-4-methylthiazol-5(2H)-ylidene]ethyl phosphate + 4-amino-2-methyl-5-(diphosphooxymethyl)pyrimidine + 2 H(+) = thiamine phosphate + CO2 + diphosphate</text>
        <dbReference type="Rhea" id="RHEA:47844"/>
        <dbReference type="ChEBI" id="CHEBI:15378"/>
        <dbReference type="ChEBI" id="CHEBI:16526"/>
        <dbReference type="ChEBI" id="CHEBI:33019"/>
        <dbReference type="ChEBI" id="CHEBI:37575"/>
        <dbReference type="ChEBI" id="CHEBI:57841"/>
        <dbReference type="ChEBI" id="CHEBI:62899"/>
        <dbReference type="EC" id="2.5.1.3"/>
    </reaction>
</comment>
<dbReference type="PIRSF" id="PIRSF000512">
    <property type="entry name" value="TMP_PPase_Cyanobac_prd"/>
    <property type="match status" value="1"/>
</dbReference>
<dbReference type="Pfam" id="PF02581">
    <property type="entry name" value="TMP-TENI"/>
    <property type="match status" value="1"/>
</dbReference>
<dbReference type="HAMAP" id="MF_01327">
    <property type="entry name" value="TMP_synthase_cyanobact"/>
    <property type="match status" value="1"/>
</dbReference>
<evidence type="ECO:0000259" key="13">
    <source>
        <dbReference type="Pfam" id="PF17792"/>
    </source>
</evidence>
<feature type="binding site" evidence="9">
    <location>
        <position position="232"/>
    </location>
    <ligand>
        <name>Mg(2+)</name>
        <dbReference type="ChEBI" id="CHEBI:18420"/>
    </ligand>
</feature>
<evidence type="ECO:0000256" key="5">
    <source>
        <dbReference type="ARBA" id="ARBA00022977"/>
    </source>
</evidence>
<feature type="binding site" evidence="9">
    <location>
        <position position="212"/>
    </location>
    <ligand>
        <name>4-amino-2-methyl-5-(diphosphooxymethyl)pyrimidine</name>
        <dbReference type="ChEBI" id="CHEBI:57841"/>
    </ligand>
</feature>
<evidence type="ECO:0000256" key="8">
    <source>
        <dbReference type="ARBA" id="ARBA00047883"/>
    </source>
</evidence>
<feature type="binding site" evidence="9">
    <location>
        <position position="280"/>
    </location>
    <ligand>
        <name>4-amino-2-methyl-5-(diphosphooxymethyl)pyrimidine</name>
        <dbReference type="ChEBI" id="CHEBI:57841"/>
    </ligand>
</feature>
<evidence type="ECO:0000256" key="11">
    <source>
        <dbReference type="RuleBase" id="RU004253"/>
    </source>
</evidence>
<dbReference type="InterPro" id="IPR036206">
    <property type="entry name" value="ThiamineP_synth_sf"/>
</dbReference>
<dbReference type="PANTHER" id="PTHR20857">
    <property type="entry name" value="THIAMINE-PHOSPHATE PYROPHOSPHORYLASE"/>
    <property type="match status" value="1"/>
</dbReference>
<evidence type="ECO:0000256" key="10">
    <source>
        <dbReference type="RuleBase" id="RU003826"/>
    </source>
</evidence>
<dbReference type="InterPro" id="IPR034291">
    <property type="entry name" value="TMP_synthase"/>
</dbReference>
<dbReference type="EC" id="2.5.1.3" evidence="9"/>
<comment type="function">
    <text evidence="9">Condenses 4-methyl-5-(beta-hydroxyethyl)thiazole monophosphate (THZ-P) and 2-methyl-4-amino-5-hydroxymethyl pyrimidine pyrophosphate (HMP-PP) to form thiamine monophosphate (TMP).</text>
</comment>
<evidence type="ECO:0000313" key="15">
    <source>
        <dbReference type="Proteomes" id="UP000001589"/>
    </source>
</evidence>
<sequence>MEQPKINQPEDLRISQIIDANLDRAREGLRVLEDWARFGLGNEDFVIRIKNLRQILGKNHLEIYKKSRNHIEDQCKGLSHIEQIHRKSPSKIISSNSARVQEALRVIEEFSRNHNNKLSKIASDIRYEIYTLEIELLNLNTRKRAELIIRENNLYSITDHRDNLLQIIEKILLGGVKIIQHRFKEGNDKNHLKEAIQVKNLCEKYNSLFIVNDRVDIAMASNADGVHLGQEDIDVKTARKLLGSSKIIGVSANNSTDINKAIKDGCDYIGIGPVFQSLTKKGKEPLGVEKIKTLIKDINIPCFAIGGINKLNISCLKSHRISKVAVVSGLLNSEDPKEEAIIILKKLSNENYS</sequence>
<keyword evidence="5 9" id="KW-0784">Thiamine biosynthesis</keyword>
<feature type="region of interest" description="Unknown" evidence="9">
    <location>
        <begin position="1"/>
        <end position="128"/>
    </location>
</feature>
<dbReference type="RefSeq" id="WP_011820739.1">
    <property type="nucleotide sequence ID" value="NC_008817.1"/>
</dbReference>
<keyword evidence="3 9" id="KW-0479">Metal-binding</keyword>
<dbReference type="UniPathway" id="UPA00060">
    <property type="reaction ID" value="UER00141"/>
</dbReference>
<evidence type="ECO:0000256" key="6">
    <source>
        <dbReference type="ARBA" id="ARBA00047334"/>
    </source>
</evidence>
<name>A2BXY1_PROM5</name>
<dbReference type="Pfam" id="PF17792">
    <property type="entry name" value="ThiD2"/>
    <property type="match status" value="1"/>
</dbReference>
<comment type="cofactor">
    <cofactor evidence="9">
        <name>Mg(2+)</name>
        <dbReference type="ChEBI" id="CHEBI:18420"/>
    </cofactor>
    <text evidence="9">Binds 1 Mg(2+) ion per subunit.</text>
</comment>
<comment type="catalytic activity">
    <reaction evidence="7 9 10">
        <text>2-(2-carboxy-4-methylthiazol-5-yl)ethyl phosphate + 4-amino-2-methyl-5-(diphosphooxymethyl)pyrimidine + 2 H(+) = thiamine phosphate + CO2 + diphosphate</text>
        <dbReference type="Rhea" id="RHEA:47848"/>
        <dbReference type="ChEBI" id="CHEBI:15378"/>
        <dbReference type="ChEBI" id="CHEBI:16526"/>
        <dbReference type="ChEBI" id="CHEBI:33019"/>
        <dbReference type="ChEBI" id="CHEBI:37575"/>
        <dbReference type="ChEBI" id="CHEBI:57841"/>
        <dbReference type="ChEBI" id="CHEBI:62890"/>
        <dbReference type="EC" id="2.5.1.3"/>
    </reaction>
</comment>
<evidence type="ECO:0000256" key="9">
    <source>
        <dbReference type="HAMAP-Rule" id="MF_01327"/>
    </source>
</evidence>
<feature type="binding site" evidence="9">
    <location>
        <begin position="180"/>
        <end position="184"/>
    </location>
    <ligand>
        <name>4-amino-2-methyl-5-(diphosphooxymethyl)pyrimidine</name>
        <dbReference type="ChEBI" id="CHEBI:57841"/>
    </ligand>
</feature>
<gene>
    <name evidence="9 14" type="primary">thiE</name>
    <name evidence="14" type="ordered locus">P9515_14351</name>
</gene>
<dbReference type="FunFam" id="3.20.20.70:FF:000096">
    <property type="entry name" value="Thiamine-phosphate synthase"/>
    <property type="match status" value="1"/>
</dbReference>
<dbReference type="InterPro" id="IPR022998">
    <property type="entry name" value="ThiamineP_synth_TenI"/>
</dbReference>
<dbReference type="Proteomes" id="UP000001589">
    <property type="component" value="Chromosome"/>
</dbReference>
<dbReference type="GO" id="GO:0000287">
    <property type="term" value="F:magnesium ion binding"/>
    <property type="evidence" value="ECO:0007669"/>
    <property type="project" value="UniProtKB-UniRule"/>
</dbReference>
<dbReference type="KEGG" id="pmc:P9515_14351"/>
<dbReference type="GO" id="GO:0009229">
    <property type="term" value="P:thiamine diphosphate biosynthetic process"/>
    <property type="evidence" value="ECO:0007669"/>
    <property type="project" value="UniProtKB-UniRule"/>
</dbReference>
<dbReference type="GO" id="GO:0004789">
    <property type="term" value="F:thiamine-phosphate diphosphorylase activity"/>
    <property type="evidence" value="ECO:0007669"/>
    <property type="project" value="UniProtKB-UniRule"/>
</dbReference>
<comment type="caution">
    <text evidence="9">Lacks conserved residue(s) required for the propagation of feature annotation.</text>
</comment>
<feature type="region of interest" description="Thiamine-phosphate synthase" evidence="9">
    <location>
        <begin position="129"/>
        <end position="353"/>
    </location>
</feature>
<dbReference type="NCBIfam" id="NF002727">
    <property type="entry name" value="PRK02615.1"/>
    <property type="match status" value="1"/>
</dbReference>
<feature type="binding site" evidence="9">
    <location>
        <position position="251"/>
    </location>
    <ligand>
        <name>4-amino-2-methyl-5-(diphosphooxymethyl)pyrimidine</name>
        <dbReference type="ChEBI" id="CHEBI:57841"/>
    </ligand>
</feature>
<dbReference type="PANTHER" id="PTHR20857:SF23">
    <property type="entry name" value="THIAMINE BIOSYNTHETIC BIFUNCTIONAL ENZYME"/>
    <property type="match status" value="1"/>
</dbReference>
<dbReference type="AlphaFoldDB" id="A2BXY1"/>
<dbReference type="Gene3D" id="3.20.20.70">
    <property type="entry name" value="Aldolase class I"/>
    <property type="match status" value="1"/>
</dbReference>
<reference evidence="14 15" key="1">
    <citation type="journal article" date="2007" name="PLoS Genet.">
        <title>Patterns and implications of gene gain and loss in the evolution of Prochlorococcus.</title>
        <authorList>
            <person name="Kettler G.C."/>
            <person name="Martiny A.C."/>
            <person name="Huang K."/>
            <person name="Zucker J."/>
            <person name="Coleman M.L."/>
            <person name="Rodrigue S."/>
            <person name="Chen F."/>
            <person name="Lapidus A."/>
            <person name="Ferriera S."/>
            <person name="Johnson J."/>
            <person name="Steglich C."/>
            <person name="Church G.M."/>
            <person name="Richardson P."/>
            <person name="Chisholm S.W."/>
        </authorList>
    </citation>
    <scope>NUCLEOTIDE SEQUENCE [LARGE SCALE GENOMIC DNA]</scope>
    <source>
        <strain evidence="14 15">MIT 9515</strain>
    </source>
</reference>
<evidence type="ECO:0000256" key="1">
    <source>
        <dbReference type="ARBA" id="ARBA00005165"/>
    </source>
</evidence>
<dbReference type="HAMAP" id="MF_00097">
    <property type="entry name" value="TMP_synthase"/>
    <property type="match status" value="1"/>
</dbReference>
<accession>A2BXY1</accession>
<keyword evidence="4 9" id="KW-0460">Magnesium</keyword>
<comment type="catalytic activity">
    <reaction evidence="6 9 10">
        <text>4-methyl-5-(2-phosphooxyethyl)-thiazole + 4-amino-2-methyl-5-(diphosphooxymethyl)pyrimidine + H(+) = thiamine phosphate + diphosphate</text>
        <dbReference type="Rhea" id="RHEA:22328"/>
        <dbReference type="ChEBI" id="CHEBI:15378"/>
        <dbReference type="ChEBI" id="CHEBI:33019"/>
        <dbReference type="ChEBI" id="CHEBI:37575"/>
        <dbReference type="ChEBI" id="CHEBI:57841"/>
        <dbReference type="ChEBI" id="CHEBI:58296"/>
        <dbReference type="EC" id="2.5.1.3"/>
    </reaction>
</comment>
<dbReference type="InterPro" id="IPR041397">
    <property type="entry name" value="ThiD2"/>
</dbReference>
<comment type="similarity">
    <text evidence="9 10">Belongs to the thiamine-phosphate synthase family.</text>
</comment>
<dbReference type="CDD" id="cd00564">
    <property type="entry name" value="TMP_TenI"/>
    <property type="match status" value="1"/>
</dbReference>
<dbReference type="OrthoDB" id="9812206at2"/>
<dbReference type="InterPro" id="IPR016229">
    <property type="entry name" value="TMP_synthase_cyanobac_bac"/>
</dbReference>
<protein>
    <recommendedName>
        <fullName evidence="9">Thiamine-phosphate synthase</fullName>
        <shortName evidence="9">TP synthase</shortName>
        <shortName evidence="9">TPS</shortName>
        <ecNumber evidence="9">2.5.1.3</ecNumber>
    </recommendedName>
    <alternativeName>
        <fullName evidence="9">Thiamine-phosphate pyrophosphorylase</fullName>
        <shortName evidence="9">TMP pyrophosphorylase</shortName>
        <shortName evidence="9">TMP-PPase</shortName>
    </alternativeName>
</protein>
<dbReference type="HOGENOM" id="CLU_064900_0_0_3"/>
<evidence type="ECO:0000256" key="7">
    <source>
        <dbReference type="ARBA" id="ARBA00047851"/>
    </source>
</evidence>
<evidence type="ECO:0000256" key="3">
    <source>
        <dbReference type="ARBA" id="ARBA00022723"/>
    </source>
</evidence>
<feature type="binding site" evidence="9">
    <location>
        <position position="213"/>
    </location>
    <ligand>
        <name>Mg(2+)</name>
        <dbReference type="ChEBI" id="CHEBI:18420"/>
    </ligand>
</feature>